<comment type="caution">
    <text evidence="1">The sequence shown here is derived from an EMBL/GenBank/DDBJ whole genome shotgun (WGS) entry which is preliminary data.</text>
</comment>
<accession>A0ACB9WCA0</accession>
<evidence type="ECO:0000313" key="1">
    <source>
        <dbReference type="EMBL" id="KAI4810768.1"/>
    </source>
</evidence>
<feature type="non-terminal residue" evidence="1">
    <location>
        <position position="139"/>
    </location>
</feature>
<sequence>MTLPVERSHQNNRGPPGVSRAAAAGKQPVLTLRARIEKKGGEEDHGGEEDDGAKEFMVGEKESPKLQLSSAGLRDCSQISASQPQQLISACAGFKSALKVGLRRDIAMSFREFQKNVAYHQHFASSVSRLPALSDASHT</sequence>
<dbReference type="EMBL" id="CM043800">
    <property type="protein sequence ID" value="KAI4810768.1"/>
    <property type="molecule type" value="Genomic_DNA"/>
</dbReference>
<organism evidence="1 2">
    <name type="scientific">Chaenocephalus aceratus</name>
    <name type="common">Blackfin icefish</name>
    <name type="synonym">Chaenichthys aceratus</name>
    <dbReference type="NCBI Taxonomy" id="36190"/>
    <lineage>
        <taxon>Eukaryota</taxon>
        <taxon>Metazoa</taxon>
        <taxon>Chordata</taxon>
        <taxon>Craniata</taxon>
        <taxon>Vertebrata</taxon>
        <taxon>Euteleostomi</taxon>
        <taxon>Actinopterygii</taxon>
        <taxon>Neopterygii</taxon>
        <taxon>Teleostei</taxon>
        <taxon>Neoteleostei</taxon>
        <taxon>Acanthomorphata</taxon>
        <taxon>Eupercaria</taxon>
        <taxon>Perciformes</taxon>
        <taxon>Notothenioidei</taxon>
        <taxon>Channichthyidae</taxon>
        <taxon>Chaenocephalus</taxon>
    </lineage>
</organism>
<dbReference type="Proteomes" id="UP001057452">
    <property type="component" value="Chromosome 16"/>
</dbReference>
<reference evidence="1" key="1">
    <citation type="submission" date="2022-05" db="EMBL/GenBank/DDBJ databases">
        <title>Chromosome-level genome of Chaenocephalus aceratus.</title>
        <authorList>
            <person name="Park H."/>
        </authorList>
    </citation>
    <scope>NUCLEOTIDE SEQUENCE</scope>
    <source>
        <strain evidence="1">KU_202001</strain>
    </source>
</reference>
<keyword evidence="2" id="KW-1185">Reference proteome</keyword>
<name>A0ACB9WCA0_CHAAC</name>
<evidence type="ECO:0000313" key="2">
    <source>
        <dbReference type="Proteomes" id="UP001057452"/>
    </source>
</evidence>
<proteinExistence type="predicted"/>
<protein>
    <submittedName>
        <fullName evidence="1">Uncharacterized protein</fullName>
    </submittedName>
</protein>
<gene>
    <name evidence="1" type="ORF">KUCAC02_013699</name>
</gene>